<name>A0A086KN14_TOXGO</name>
<sequence>SCVERVTSRRSRQTLRCPICPTHVSISETRQLCFD</sequence>
<organism evidence="1 2">
    <name type="scientific">Toxoplasma gondii GAB2-2007-GAL-DOM2</name>
    <dbReference type="NCBI Taxonomy" id="1130820"/>
    <lineage>
        <taxon>Eukaryota</taxon>
        <taxon>Sar</taxon>
        <taxon>Alveolata</taxon>
        <taxon>Apicomplexa</taxon>
        <taxon>Conoidasida</taxon>
        <taxon>Coccidia</taxon>
        <taxon>Eucoccidiorida</taxon>
        <taxon>Eimeriorina</taxon>
        <taxon>Sarcocystidae</taxon>
        <taxon>Toxoplasma</taxon>
    </lineage>
</organism>
<evidence type="ECO:0000313" key="1">
    <source>
        <dbReference type="EMBL" id="KFG45782.1"/>
    </source>
</evidence>
<dbReference type="VEuPathDB" id="ToxoDB:TGDOM2_223880B"/>
<feature type="non-terminal residue" evidence="1">
    <location>
        <position position="1"/>
    </location>
</feature>
<proteinExistence type="predicted"/>
<reference evidence="1 2" key="1">
    <citation type="submission" date="2014-02" db="EMBL/GenBank/DDBJ databases">
        <authorList>
            <person name="Sibley D."/>
            <person name="Venepally P."/>
            <person name="Karamycheva S."/>
            <person name="Hadjithomas M."/>
            <person name="Khan A."/>
            <person name="Brunk B."/>
            <person name="Roos D."/>
            <person name="Caler E."/>
            <person name="Lorenzi H."/>
        </authorList>
    </citation>
    <scope>NUCLEOTIDE SEQUENCE [LARGE SCALE GENOMIC DNA]</scope>
    <source>
        <strain evidence="1 2">GAB2-2007-GAL-DOM2</strain>
    </source>
</reference>
<accession>A0A086KN14</accession>
<comment type="caution">
    <text evidence="1">The sequence shown here is derived from an EMBL/GenBank/DDBJ whole genome shotgun (WGS) entry which is preliminary data.</text>
</comment>
<dbReference type="AlphaFoldDB" id="A0A086KN14"/>
<dbReference type="Proteomes" id="UP000028837">
    <property type="component" value="Unassembled WGS sequence"/>
</dbReference>
<protein>
    <submittedName>
        <fullName evidence="1">Zinc finger, C3HC4 type (RING finger) domain-containing protein</fullName>
    </submittedName>
</protein>
<dbReference type="EMBL" id="AHZU02000333">
    <property type="protein sequence ID" value="KFG45782.1"/>
    <property type="molecule type" value="Genomic_DNA"/>
</dbReference>
<evidence type="ECO:0000313" key="2">
    <source>
        <dbReference type="Proteomes" id="UP000028837"/>
    </source>
</evidence>
<gene>
    <name evidence="1" type="ORF">TGDOM2_223880B</name>
</gene>